<dbReference type="OrthoDB" id="31274at2157"/>
<feature type="active site" description="N6-AMP-lysine intermediate" evidence="14">
    <location>
        <position position="250"/>
    </location>
</feature>
<feature type="binding site" evidence="14">
    <location>
        <position position="270"/>
    </location>
    <ligand>
        <name>ATP</name>
        <dbReference type="ChEBI" id="CHEBI:30616"/>
    </ligand>
</feature>
<dbReference type="InterPro" id="IPR012340">
    <property type="entry name" value="NA-bd_OB-fold"/>
</dbReference>
<dbReference type="Gene3D" id="3.30.470.30">
    <property type="entry name" value="DNA ligase/mRNA capping enzyme"/>
    <property type="match status" value="1"/>
</dbReference>
<keyword evidence="13 14" id="KW-0131">Cell cycle</keyword>
<evidence type="ECO:0000256" key="13">
    <source>
        <dbReference type="ARBA" id="ARBA00023306"/>
    </source>
</evidence>
<keyword evidence="10 14" id="KW-0460">Magnesium</keyword>
<dbReference type="CDD" id="cd07972">
    <property type="entry name" value="OBF_DNA_ligase_Arch_LigB"/>
    <property type="match status" value="1"/>
</dbReference>
<keyword evidence="18" id="KW-1185">Reference proteome</keyword>
<dbReference type="EC" id="6.5.1.1" evidence="14"/>
<dbReference type="GO" id="GO:0071897">
    <property type="term" value="P:DNA biosynthetic process"/>
    <property type="evidence" value="ECO:0007669"/>
    <property type="project" value="InterPro"/>
</dbReference>
<dbReference type="EMBL" id="CP002737">
    <property type="protein sequence ID" value="AEF95872.1"/>
    <property type="molecule type" value="Genomic_DNA"/>
</dbReference>
<feature type="domain" description="ATP-dependent DNA ligase family profile" evidence="16">
    <location>
        <begin position="328"/>
        <end position="473"/>
    </location>
</feature>
<dbReference type="InterPro" id="IPR000977">
    <property type="entry name" value="DNA_ligase_ATP-dep"/>
</dbReference>
<keyword evidence="3 14" id="KW-0436">Ligase</keyword>
<evidence type="ECO:0000256" key="3">
    <source>
        <dbReference type="ARBA" id="ARBA00022598"/>
    </source>
</evidence>
<evidence type="ECO:0000256" key="8">
    <source>
        <dbReference type="ARBA" id="ARBA00022763"/>
    </source>
</evidence>
<organism evidence="18">
    <name type="scientific">Methanotorris igneus (strain DSM 5666 / JCM 11834 / Kol 5)</name>
    <dbReference type="NCBI Taxonomy" id="880724"/>
    <lineage>
        <taxon>Archaea</taxon>
        <taxon>Methanobacteriati</taxon>
        <taxon>Methanobacteriota</taxon>
        <taxon>Methanomada group</taxon>
        <taxon>Methanococci</taxon>
        <taxon>Methanococcales</taxon>
        <taxon>Methanocaldococcaceae</taxon>
        <taxon>Methanotorris</taxon>
    </lineage>
</organism>
<dbReference type="GO" id="GO:0005524">
    <property type="term" value="F:ATP binding"/>
    <property type="evidence" value="ECO:0007669"/>
    <property type="project" value="UniProtKB-UniRule"/>
</dbReference>
<feature type="binding site" evidence="14">
    <location>
        <position position="248"/>
    </location>
    <ligand>
        <name>ATP</name>
        <dbReference type="ChEBI" id="CHEBI:30616"/>
    </ligand>
</feature>
<dbReference type="GO" id="GO:0006310">
    <property type="term" value="P:DNA recombination"/>
    <property type="evidence" value="ECO:0007669"/>
    <property type="project" value="UniProtKB-UniRule"/>
</dbReference>
<dbReference type="GO" id="GO:0051301">
    <property type="term" value="P:cell division"/>
    <property type="evidence" value="ECO:0007669"/>
    <property type="project" value="UniProtKB-KW"/>
</dbReference>
<dbReference type="Pfam" id="PF04675">
    <property type="entry name" value="DNA_ligase_A_N"/>
    <property type="match status" value="1"/>
</dbReference>
<comment type="function">
    <text evidence="14">DNA ligase that seals nicks in double-stranded DNA during DNA replication, DNA recombination and DNA repair.</text>
</comment>
<dbReference type="PANTHER" id="PTHR45674:SF7">
    <property type="entry name" value="DNA LIGASE"/>
    <property type="match status" value="1"/>
</dbReference>
<dbReference type="AlphaFoldDB" id="F6BAQ8"/>
<keyword evidence="6 14" id="KW-0479">Metal-binding</keyword>
<keyword evidence="4 14" id="KW-0132">Cell division</keyword>
<keyword evidence="8 14" id="KW-0227">DNA damage</keyword>
<dbReference type="GO" id="GO:0046872">
    <property type="term" value="F:metal ion binding"/>
    <property type="evidence" value="ECO:0007669"/>
    <property type="project" value="UniProtKB-KW"/>
</dbReference>
<evidence type="ECO:0000256" key="2">
    <source>
        <dbReference type="ARBA" id="ARBA00013308"/>
    </source>
</evidence>
<feature type="binding site" evidence="14">
    <location>
        <position position="299"/>
    </location>
    <ligand>
        <name>ATP</name>
        <dbReference type="ChEBI" id="CHEBI:30616"/>
    </ligand>
</feature>
<dbReference type="PANTHER" id="PTHR45674">
    <property type="entry name" value="DNA LIGASE 1/3 FAMILY MEMBER"/>
    <property type="match status" value="1"/>
</dbReference>
<dbReference type="SUPFAM" id="SSF117018">
    <property type="entry name" value="ATP-dependent DNA ligase DNA-binding domain"/>
    <property type="match status" value="1"/>
</dbReference>
<dbReference type="GO" id="GO:0006281">
    <property type="term" value="P:DNA repair"/>
    <property type="evidence" value="ECO:0007669"/>
    <property type="project" value="UniProtKB-UniRule"/>
</dbReference>
<dbReference type="PROSITE" id="PS00333">
    <property type="entry name" value="DNA_LIGASE_A2"/>
    <property type="match status" value="1"/>
</dbReference>
<keyword evidence="7 14" id="KW-0547">Nucleotide-binding</keyword>
<dbReference type="CDD" id="cd07901">
    <property type="entry name" value="Adenylation_DNA_ligase_Arch_LigB"/>
    <property type="match status" value="1"/>
</dbReference>
<dbReference type="Pfam" id="PF04679">
    <property type="entry name" value="DNA_ligase_A_C"/>
    <property type="match status" value="1"/>
</dbReference>
<dbReference type="FunFam" id="3.30.470.30:FF:000012">
    <property type="entry name" value="Probable DNA ligase"/>
    <property type="match status" value="1"/>
</dbReference>
<dbReference type="PROSITE" id="PS00697">
    <property type="entry name" value="DNA_LIGASE_A1"/>
    <property type="match status" value="1"/>
</dbReference>
<dbReference type="GeneID" id="10643152"/>
<comment type="catalytic activity">
    <reaction evidence="14">
        <text>ATP + (deoxyribonucleotide)n-3'-hydroxyl + 5'-phospho-(deoxyribonucleotide)m = (deoxyribonucleotide)n+m + AMP + diphosphate.</text>
        <dbReference type="EC" id="6.5.1.1"/>
    </reaction>
</comment>
<feature type="binding site" evidence="14">
    <location>
        <position position="255"/>
    </location>
    <ligand>
        <name>ATP</name>
        <dbReference type="ChEBI" id="CHEBI:30616"/>
    </ligand>
</feature>
<comment type="cofactor">
    <cofactor evidence="14">
        <name>Mg(2+)</name>
        <dbReference type="ChEBI" id="CHEBI:18420"/>
    </cofactor>
</comment>
<dbReference type="InterPro" id="IPR050191">
    <property type="entry name" value="ATP-dep_DNA_ligase"/>
</dbReference>
<dbReference type="InterPro" id="IPR012309">
    <property type="entry name" value="DNA_ligase_ATP-dep_C"/>
</dbReference>
<evidence type="ECO:0000256" key="5">
    <source>
        <dbReference type="ARBA" id="ARBA00022705"/>
    </source>
</evidence>
<keyword evidence="5 14" id="KW-0235">DNA replication</keyword>
<evidence type="ECO:0000256" key="4">
    <source>
        <dbReference type="ARBA" id="ARBA00022618"/>
    </source>
</evidence>
<dbReference type="GO" id="GO:0006273">
    <property type="term" value="P:lagging strand elongation"/>
    <property type="evidence" value="ECO:0007669"/>
    <property type="project" value="TreeGrafter"/>
</dbReference>
<dbReference type="InterPro" id="IPR012308">
    <property type="entry name" value="DNA_ligase_ATP-dep_N"/>
</dbReference>
<name>F6BAQ8_METIK</name>
<evidence type="ECO:0000313" key="18">
    <source>
        <dbReference type="Proteomes" id="UP000009227"/>
    </source>
</evidence>
<dbReference type="Proteomes" id="UP000009227">
    <property type="component" value="Chromosome"/>
</dbReference>
<evidence type="ECO:0000313" key="17">
    <source>
        <dbReference type="EMBL" id="AEF95872.1"/>
    </source>
</evidence>
<dbReference type="STRING" id="880724.Metig_0316"/>
<evidence type="ECO:0000259" key="16">
    <source>
        <dbReference type="PROSITE" id="PS50160"/>
    </source>
</evidence>
<evidence type="ECO:0000256" key="14">
    <source>
        <dbReference type="HAMAP-Rule" id="MF_00407"/>
    </source>
</evidence>
<dbReference type="SUPFAM" id="SSF56091">
    <property type="entry name" value="DNA ligase/mRNA capping enzyme, catalytic domain"/>
    <property type="match status" value="1"/>
</dbReference>
<keyword evidence="12 14" id="KW-0234">DNA repair</keyword>
<dbReference type="InterPro" id="IPR012310">
    <property type="entry name" value="DNA_ligase_ATP-dep_cent"/>
</dbReference>
<dbReference type="PROSITE" id="PS50160">
    <property type="entry name" value="DNA_LIGASE_A3"/>
    <property type="match status" value="1"/>
</dbReference>
<dbReference type="HAMAP" id="MF_00407">
    <property type="entry name" value="DNA_ligase"/>
    <property type="match status" value="1"/>
</dbReference>
<protein>
    <recommendedName>
        <fullName evidence="2 14">DNA ligase</fullName>
        <ecNumber evidence="14">6.5.1.1</ecNumber>
    </recommendedName>
    <alternativeName>
        <fullName evidence="14">Polydeoxyribonucleotide synthase [ATP]</fullName>
    </alternativeName>
</protein>
<gene>
    <name evidence="14" type="primary">lig</name>
    <name evidence="17" type="ordered locus">Metig_0316</name>
</gene>
<reference evidence="17 18" key="1">
    <citation type="submission" date="2011-05" db="EMBL/GenBank/DDBJ databases">
        <title>Complete sequence of Methanotorris igneus Kol 5.</title>
        <authorList>
            <consortium name="US DOE Joint Genome Institute"/>
            <person name="Lucas S."/>
            <person name="Han J."/>
            <person name="Lapidus A."/>
            <person name="Cheng J.-F."/>
            <person name="Goodwin L."/>
            <person name="Pitluck S."/>
            <person name="Peters L."/>
            <person name="Mikhailova N."/>
            <person name="Chertkov O."/>
            <person name="Han C."/>
            <person name="Tapia R."/>
            <person name="Land M."/>
            <person name="Hauser L."/>
            <person name="Kyrpides N."/>
            <person name="Ivanova N."/>
            <person name="Pagani I."/>
            <person name="Sieprawska-Lupa M."/>
            <person name="Whitman W."/>
            <person name="Woyke T."/>
        </authorList>
    </citation>
    <scope>NUCLEOTIDE SEQUENCE [LARGE SCALE GENOMIC DNA]</scope>
    <source>
        <strain evidence="18">DSM 5666 / JCM 11834 / Kol 5</strain>
    </source>
</reference>
<sequence>MLWKDVCEIYNKIENTTKRLEKRDYFIKLIDKVKHSGKPKDLKKICYLTIGRVFPEYDERELGIGSKLLIGAIVSTGIKEKELLEKIKETGDIGLAIEKLKSSIKQVSLFTKPLEVDEVYETLRKVAEIEGEQSQKKKLRHISSLFLRASPIESRYLARVILEDMRIGMNIPTIIEALSLYFNVPKEKLERIYAVTNDIGLLAEKLMEEDLDSEELKLRVFRPIKPMLAQLVPSIKDAINEMKMPQFETKYDGARVQIHKKDGKVKIYSRRLEDVTNAIPEIREAIEKLEADNFIIEGECVAIDTSTGKPRPFQDILRRFRRKYDIDKMMKEINLRVYLFDVLYYKGREFIDLPLSERRKTLEEILGIENDWRKDREKIERELKSKKIIDISYKLITDDVEEAEEFYKWSLGIGHEGVMIKNLDAIYTPGSRVRTMYKFKPTLENLDVVITKAKRGMGKRKDWFGSYEISVRDEEGNLYSIGHVGTGLTEDDLERLTKMINEIIIEDLGEEVVVEPKIVVEVAYEEIQKSDKYPCGYALRFPRIVRFREDKSVNDINTLDDVKRIYEIQHKAVETV</sequence>
<comment type="similarity">
    <text evidence="1 14 15">Belongs to the ATP-dependent DNA ligase family.</text>
</comment>
<evidence type="ECO:0000256" key="6">
    <source>
        <dbReference type="ARBA" id="ARBA00022723"/>
    </source>
</evidence>
<evidence type="ECO:0000256" key="12">
    <source>
        <dbReference type="ARBA" id="ARBA00023204"/>
    </source>
</evidence>
<dbReference type="NCBIfam" id="TIGR00574">
    <property type="entry name" value="dnl1"/>
    <property type="match status" value="1"/>
</dbReference>
<dbReference type="Gene3D" id="2.40.50.140">
    <property type="entry name" value="Nucleic acid-binding proteins"/>
    <property type="match status" value="1"/>
</dbReference>
<dbReference type="HOGENOM" id="CLU_005138_6_0_2"/>
<evidence type="ECO:0000256" key="11">
    <source>
        <dbReference type="ARBA" id="ARBA00023172"/>
    </source>
</evidence>
<dbReference type="InterPro" id="IPR022865">
    <property type="entry name" value="DNA_ligae_ATP-dep_bac/arc"/>
</dbReference>
<dbReference type="SUPFAM" id="SSF50249">
    <property type="entry name" value="Nucleic acid-binding proteins"/>
    <property type="match status" value="1"/>
</dbReference>
<dbReference type="InterPro" id="IPR036599">
    <property type="entry name" value="DNA_ligase_N_sf"/>
</dbReference>
<accession>F6BAQ8</accession>
<dbReference type="RefSeq" id="WP_013798481.1">
    <property type="nucleotide sequence ID" value="NC_015562.1"/>
</dbReference>
<dbReference type="InterPro" id="IPR016059">
    <property type="entry name" value="DNA_ligase_ATP-dep_CS"/>
</dbReference>
<feature type="binding site" evidence="14">
    <location>
        <position position="340"/>
    </location>
    <ligand>
        <name>ATP</name>
        <dbReference type="ChEBI" id="CHEBI:30616"/>
    </ligand>
</feature>
<dbReference type="KEGG" id="mig:Metig_0316"/>
<dbReference type="Gene3D" id="1.10.3260.10">
    <property type="entry name" value="DNA ligase, ATP-dependent, N-terminal domain"/>
    <property type="match status" value="1"/>
</dbReference>
<dbReference type="GO" id="GO:0003677">
    <property type="term" value="F:DNA binding"/>
    <property type="evidence" value="ECO:0007669"/>
    <property type="project" value="InterPro"/>
</dbReference>
<proteinExistence type="inferred from homology"/>
<evidence type="ECO:0000256" key="1">
    <source>
        <dbReference type="ARBA" id="ARBA00007572"/>
    </source>
</evidence>
<evidence type="ECO:0000256" key="15">
    <source>
        <dbReference type="RuleBase" id="RU004196"/>
    </source>
</evidence>
<keyword evidence="9 14" id="KW-0067">ATP-binding</keyword>
<evidence type="ECO:0000256" key="7">
    <source>
        <dbReference type="ARBA" id="ARBA00022741"/>
    </source>
</evidence>
<dbReference type="FunFam" id="1.10.3260.10:FF:000007">
    <property type="entry name" value="DNA ligase"/>
    <property type="match status" value="1"/>
</dbReference>
<evidence type="ECO:0000256" key="10">
    <source>
        <dbReference type="ARBA" id="ARBA00022842"/>
    </source>
</evidence>
<evidence type="ECO:0000256" key="9">
    <source>
        <dbReference type="ARBA" id="ARBA00022840"/>
    </source>
</evidence>
<dbReference type="Pfam" id="PF01068">
    <property type="entry name" value="DNA_ligase_A_M"/>
    <property type="match status" value="1"/>
</dbReference>
<feature type="binding site" evidence="14">
    <location>
        <position position="438"/>
    </location>
    <ligand>
        <name>ATP</name>
        <dbReference type="ChEBI" id="CHEBI:30616"/>
    </ligand>
</feature>
<keyword evidence="11 14" id="KW-0233">DNA recombination</keyword>
<feature type="binding site" evidence="14">
    <location>
        <position position="432"/>
    </location>
    <ligand>
        <name>ATP</name>
        <dbReference type="ChEBI" id="CHEBI:30616"/>
    </ligand>
</feature>
<dbReference type="GO" id="GO:0003910">
    <property type="term" value="F:DNA ligase (ATP) activity"/>
    <property type="evidence" value="ECO:0007669"/>
    <property type="project" value="UniProtKB-UniRule"/>
</dbReference>